<proteinExistence type="inferred from homology"/>
<dbReference type="AlphaFoldDB" id="A0A3N4INN6"/>
<dbReference type="PANTHER" id="PTHR38425">
    <property type="entry name" value="LONG CHRONOLOGICAL LIFESPAN PROTEIN 2"/>
    <property type="match status" value="1"/>
</dbReference>
<feature type="chain" id="PRO_5017996924" description="Long chronological lifespan protein 2" evidence="5">
    <location>
        <begin position="23"/>
        <end position="138"/>
    </location>
</feature>
<dbReference type="STRING" id="1160509.A0A3N4INN6"/>
<evidence type="ECO:0000256" key="4">
    <source>
        <dbReference type="ARBA" id="ARBA00022729"/>
    </source>
</evidence>
<protein>
    <recommendedName>
        <fullName evidence="3">Long chronological lifespan protein 2</fullName>
    </recommendedName>
</protein>
<evidence type="ECO:0000313" key="6">
    <source>
        <dbReference type="EMBL" id="RPA86328.1"/>
    </source>
</evidence>
<evidence type="ECO:0000256" key="1">
    <source>
        <dbReference type="ARBA" id="ARBA00002208"/>
    </source>
</evidence>
<evidence type="ECO:0000256" key="3">
    <source>
        <dbReference type="ARBA" id="ARBA00018534"/>
    </source>
</evidence>
<dbReference type="GO" id="GO:0036503">
    <property type="term" value="P:ERAD pathway"/>
    <property type="evidence" value="ECO:0007669"/>
    <property type="project" value="TreeGrafter"/>
</dbReference>
<evidence type="ECO:0000256" key="2">
    <source>
        <dbReference type="ARBA" id="ARBA00010545"/>
    </source>
</evidence>
<evidence type="ECO:0000313" key="7">
    <source>
        <dbReference type="Proteomes" id="UP000275078"/>
    </source>
</evidence>
<accession>A0A3N4INN6</accession>
<dbReference type="PANTHER" id="PTHR38425:SF1">
    <property type="entry name" value="LONG CHRONOLOGICAL LIFESPAN PROTEIN 2"/>
    <property type="match status" value="1"/>
</dbReference>
<organism evidence="6 7">
    <name type="scientific">Ascobolus immersus RN42</name>
    <dbReference type="NCBI Taxonomy" id="1160509"/>
    <lineage>
        <taxon>Eukaryota</taxon>
        <taxon>Fungi</taxon>
        <taxon>Dikarya</taxon>
        <taxon>Ascomycota</taxon>
        <taxon>Pezizomycotina</taxon>
        <taxon>Pezizomycetes</taxon>
        <taxon>Pezizales</taxon>
        <taxon>Ascobolaceae</taxon>
        <taxon>Ascobolus</taxon>
    </lineage>
</organism>
<comment type="similarity">
    <text evidence="2">Belongs to the LCL2 family.</text>
</comment>
<keyword evidence="7" id="KW-1185">Reference proteome</keyword>
<reference evidence="6 7" key="1">
    <citation type="journal article" date="2018" name="Nat. Ecol. Evol.">
        <title>Pezizomycetes genomes reveal the molecular basis of ectomycorrhizal truffle lifestyle.</title>
        <authorList>
            <person name="Murat C."/>
            <person name="Payen T."/>
            <person name="Noel B."/>
            <person name="Kuo A."/>
            <person name="Morin E."/>
            <person name="Chen J."/>
            <person name="Kohler A."/>
            <person name="Krizsan K."/>
            <person name="Balestrini R."/>
            <person name="Da Silva C."/>
            <person name="Montanini B."/>
            <person name="Hainaut M."/>
            <person name="Levati E."/>
            <person name="Barry K.W."/>
            <person name="Belfiori B."/>
            <person name="Cichocki N."/>
            <person name="Clum A."/>
            <person name="Dockter R.B."/>
            <person name="Fauchery L."/>
            <person name="Guy J."/>
            <person name="Iotti M."/>
            <person name="Le Tacon F."/>
            <person name="Lindquist E.A."/>
            <person name="Lipzen A."/>
            <person name="Malagnac F."/>
            <person name="Mello A."/>
            <person name="Molinier V."/>
            <person name="Miyauchi S."/>
            <person name="Poulain J."/>
            <person name="Riccioni C."/>
            <person name="Rubini A."/>
            <person name="Sitrit Y."/>
            <person name="Splivallo R."/>
            <person name="Traeger S."/>
            <person name="Wang M."/>
            <person name="Zifcakova L."/>
            <person name="Wipf D."/>
            <person name="Zambonelli A."/>
            <person name="Paolocci F."/>
            <person name="Nowrousian M."/>
            <person name="Ottonello S."/>
            <person name="Baldrian P."/>
            <person name="Spatafora J.W."/>
            <person name="Henrissat B."/>
            <person name="Nagy L.G."/>
            <person name="Aury J.M."/>
            <person name="Wincker P."/>
            <person name="Grigoriev I.V."/>
            <person name="Bonfante P."/>
            <person name="Martin F.M."/>
        </authorList>
    </citation>
    <scope>NUCLEOTIDE SEQUENCE [LARGE SCALE GENOMIC DNA]</scope>
    <source>
        <strain evidence="6 7">RN42</strain>
    </source>
</reference>
<gene>
    <name evidence="6" type="ORF">BJ508DRAFT_358426</name>
</gene>
<comment type="function">
    <text evidence="1">Probable component of the endoplasmic reticulum-associated degradation (ERAD) pathway.</text>
</comment>
<dbReference type="CDD" id="cd23996">
    <property type="entry name" value="LCL2-like"/>
    <property type="match status" value="1"/>
</dbReference>
<sequence>MRFSTALPIITLSFLLPIQVSAQFGSFFEQMFHGGGGHHQQQQRNVPSDANWYKQHYEGASCDKYLCPGTLSCVDKPTHCPCAWDETEEKVELDKDGLAICVSRKLKKGKDGKVKKGKKGVEVASREKVVEAMRKGWL</sequence>
<feature type="signal peptide" evidence="5">
    <location>
        <begin position="1"/>
        <end position="22"/>
    </location>
</feature>
<dbReference type="EMBL" id="ML119650">
    <property type="protein sequence ID" value="RPA86328.1"/>
    <property type="molecule type" value="Genomic_DNA"/>
</dbReference>
<dbReference type="InterPro" id="IPR034543">
    <property type="entry name" value="LCL2"/>
</dbReference>
<dbReference type="Proteomes" id="UP000275078">
    <property type="component" value="Unassembled WGS sequence"/>
</dbReference>
<evidence type="ECO:0000256" key="5">
    <source>
        <dbReference type="SAM" id="SignalP"/>
    </source>
</evidence>
<name>A0A3N4INN6_ASCIM</name>
<keyword evidence="4 5" id="KW-0732">Signal</keyword>
<dbReference type="OrthoDB" id="2234316at2759"/>